<gene>
    <name evidence="2" type="ORF">EW093_17035</name>
</gene>
<name>A0A5C1QIL1_9SPIO</name>
<dbReference type="EMBL" id="CP035807">
    <property type="protein sequence ID" value="QEN06316.1"/>
    <property type="molecule type" value="Genomic_DNA"/>
</dbReference>
<dbReference type="RefSeq" id="WP_149569542.1">
    <property type="nucleotide sequence ID" value="NZ_CP035807.1"/>
</dbReference>
<keyword evidence="1" id="KW-1133">Transmembrane helix</keyword>
<organism evidence="2 3">
    <name type="scientific">Thiospirochaeta perfilievii</name>
    <dbReference type="NCBI Taxonomy" id="252967"/>
    <lineage>
        <taxon>Bacteria</taxon>
        <taxon>Pseudomonadati</taxon>
        <taxon>Spirochaetota</taxon>
        <taxon>Spirochaetia</taxon>
        <taxon>Spirochaetales</taxon>
        <taxon>Spirochaetaceae</taxon>
        <taxon>Thiospirochaeta</taxon>
    </lineage>
</organism>
<dbReference type="Proteomes" id="UP000323824">
    <property type="component" value="Chromosome"/>
</dbReference>
<evidence type="ECO:0000313" key="2">
    <source>
        <dbReference type="EMBL" id="QEN06316.1"/>
    </source>
</evidence>
<keyword evidence="3" id="KW-1185">Reference proteome</keyword>
<evidence type="ECO:0000313" key="3">
    <source>
        <dbReference type="Proteomes" id="UP000323824"/>
    </source>
</evidence>
<keyword evidence="1" id="KW-0812">Transmembrane</keyword>
<dbReference type="KEGG" id="sper:EW093_17035"/>
<feature type="transmembrane region" description="Helical" evidence="1">
    <location>
        <begin position="29"/>
        <end position="46"/>
    </location>
</feature>
<reference evidence="2 3" key="1">
    <citation type="submission" date="2019-02" db="EMBL/GenBank/DDBJ databases">
        <authorList>
            <person name="Fomenkov A."/>
            <person name="Dubinina G."/>
            <person name="Grabovich M."/>
            <person name="Vincze T."/>
            <person name="Roberts R.J."/>
        </authorList>
    </citation>
    <scope>NUCLEOTIDE SEQUENCE [LARGE SCALE GENOMIC DNA]</scope>
    <source>
        <strain evidence="2 3">P</strain>
    </source>
</reference>
<dbReference type="AlphaFoldDB" id="A0A5C1QIL1"/>
<accession>A0A5C1QIL1</accession>
<protein>
    <submittedName>
        <fullName evidence="2">Uncharacterized protein</fullName>
    </submittedName>
</protein>
<proteinExistence type="predicted"/>
<evidence type="ECO:0000256" key="1">
    <source>
        <dbReference type="SAM" id="Phobius"/>
    </source>
</evidence>
<keyword evidence="1" id="KW-0472">Membrane</keyword>
<sequence>MSFKLIDIIFIIIILLMGFGGLKRVFYPDSYNLGLIIGLFFAYFFSDDLSHISQGNWGEAK</sequence>
<feature type="transmembrane region" description="Helical" evidence="1">
    <location>
        <begin position="6"/>
        <end position="22"/>
    </location>
</feature>
<reference evidence="2 3" key="2">
    <citation type="submission" date="2019-09" db="EMBL/GenBank/DDBJ databases">
        <title>Complete Genome Sequence and Methylome Analysis of free living Spirochaetas.</title>
        <authorList>
            <person name="Leshcheva N."/>
            <person name="Mikheeva N."/>
        </authorList>
    </citation>
    <scope>NUCLEOTIDE SEQUENCE [LARGE SCALE GENOMIC DNA]</scope>
    <source>
        <strain evidence="2 3">P</strain>
    </source>
</reference>